<dbReference type="VEuPathDB" id="FungiDB:P170DRAFT_510879"/>
<keyword evidence="3" id="KW-1185">Reference proteome</keyword>
<gene>
    <name evidence="2" type="ORF">P170DRAFT_510879</name>
</gene>
<dbReference type="GeneID" id="36562528"/>
<organism evidence="2 3">
    <name type="scientific">Aspergillus steynii IBT 23096</name>
    <dbReference type="NCBI Taxonomy" id="1392250"/>
    <lineage>
        <taxon>Eukaryota</taxon>
        <taxon>Fungi</taxon>
        <taxon>Dikarya</taxon>
        <taxon>Ascomycota</taxon>
        <taxon>Pezizomycotina</taxon>
        <taxon>Eurotiomycetes</taxon>
        <taxon>Eurotiomycetidae</taxon>
        <taxon>Eurotiales</taxon>
        <taxon>Aspergillaceae</taxon>
        <taxon>Aspergillus</taxon>
        <taxon>Aspergillus subgen. Circumdati</taxon>
    </lineage>
</organism>
<evidence type="ECO:0000259" key="1">
    <source>
        <dbReference type="Pfam" id="PF13460"/>
    </source>
</evidence>
<evidence type="ECO:0000313" key="3">
    <source>
        <dbReference type="Proteomes" id="UP000234275"/>
    </source>
</evidence>
<protein>
    <submittedName>
        <fullName evidence="2">NAD(P)-binding protein</fullName>
    </submittedName>
</protein>
<dbReference type="SUPFAM" id="SSF51735">
    <property type="entry name" value="NAD(P)-binding Rossmann-fold domains"/>
    <property type="match status" value="1"/>
</dbReference>
<proteinExistence type="predicted"/>
<dbReference type="EMBL" id="MSFO01000005">
    <property type="protein sequence ID" value="PLB48232.1"/>
    <property type="molecule type" value="Genomic_DNA"/>
</dbReference>
<dbReference type="Gene3D" id="3.40.50.720">
    <property type="entry name" value="NAD(P)-binding Rossmann-like Domain"/>
    <property type="match status" value="1"/>
</dbReference>
<evidence type="ECO:0000313" key="2">
    <source>
        <dbReference type="EMBL" id="PLB48232.1"/>
    </source>
</evidence>
<dbReference type="RefSeq" id="XP_024703534.1">
    <property type="nucleotide sequence ID" value="XM_024854822.1"/>
</dbReference>
<dbReference type="InterPro" id="IPR051783">
    <property type="entry name" value="NAD(P)-dependent_oxidoreduct"/>
</dbReference>
<dbReference type="GO" id="GO:0005737">
    <property type="term" value="C:cytoplasm"/>
    <property type="evidence" value="ECO:0007669"/>
    <property type="project" value="TreeGrafter"/>
</dbReference>
<sequence>MPSSVFLIGPGFIGGEILRHLLEENYSVTVLVRRQSNVAEYERLGIRTIIGTLDDPDVISKQVAASDIVFHTATADHLPSVRAVIDGLRQRERQGLLTLYIHTSGTSLLSDGAAGDWKSDTVFDDESPAQIDALPDSAPHRQIDLAIVNARKELANFTKMAIMIPPLIYGVSSANRTSIQLPTITRYSLKHGYAGQVGKGLSVWSQVHVKDLARGYMTLLHWMENAPVVELIENPYFFCENGHELSWGECSAEIGRILHKAGRINEAKPKAIPQENYGDIFGHYTATVVGSNSRSRAIRLRKLGWTPTEKQTLASLAEDEIGLIMQESGEFTGYSKAVAS</sequence>
<dbReference type="InterPro" id="IPR016040">
    <property type="entry name" value="NAD(P)-bd_dom"/>
</dbReference>
<dbReference type="STRING" id="1392250.A0A2I2G5S2"/>
<feature type="domain" description="NAD(P)-binding" evidence="1">
    <location>
        <begin position="11"/>
        <end position="97"/>
    </location>
</feature>
<dbReference type="GO" id="GO:0004029">
    <property type="term" value="F:aldehyde dehydrogenase (NAD+) activity"/>
    <property type="evidence" value="ECO:0007669"/>
    <property type="project" value="TreeGrafter"/>
</dbReference>
<comment type="caution">
    <text evidence="2">The sequence shown here is derived from an EMBL/GenBank/DDBJ whole genome shotgun (WGS) entry which is preliminary data.</text>
</comment>
<dbReference type="Pfam" id="PF13460">
    <property type="entry name" value="NAD_binding_10"/>
    <property type="match status" value="1"/>
</dbReference>
<dbReference type="PANTHER" id="PTHR48079">
    <property type="entry name" value="PROTEIN YEEZ"/>
    <property type="match status" value="1"/>
</dbReference>
<dbReference type="InterPro" id="IPR036291">
    <property type="entry name" value="NAD(P)-bd_dom_sf"/>
</dbReference>
<reference evidence="2 3" key="1">
    <citation type="submission" date="2016-12" db="EMBL/GenBank/DDBJ databases">
        <title>The genomes of Aspergillus section Nigri reveals drivers in fungal speciation.</title>
        <authorList>
            <consortium name="DOE Joint Genome Institute"/>
            <person name="Vesth T.C."/>
            <person name="Nybo J."/>
            <person name="Theobald S."/>
            <person name="Brandl J."/>
            <person name="Frisvad J.C."/>
            <person name="Nielsen K.F."/>
            <person name="Lyhne E.K."/>
            <person name="Kogle M.E."/>
            <person name="Kuo A."/>
            <person name="Riley R."/>
            <person name="Clum A."/>
            <person name="Nolan M."/>
            <person name="Lipzen A."/>
            <person name="Salamov A."/>
            <person name="Henrissat B."/>
            <person name="Wiebenga A."/>
            <person name="De Vries R.P."/>
            <person name="Grigoriev I.V."/>
            <person name="Mortensen U.H."/>
            <person name="Andersen M.R."/>
            <person name="Baker S.E."/>
        </authorList>
    </citation>
    <scope>NUCLEOTIDE SEQUENCE [LARGE SCALE GENOMIC DNA]</scope>
    <source>
        <strain evidence="2 3">IBT 23096</strain>
    </source>
</reference>
<dbReference type="PANTHER" id="PTHR48079:SF6">
    <property type="entry name" value="NAD(P)-BINDING DOMAIN-CONTAINING PROTEIN-RELATED"/>
    <property type="match status" value="1"/>
</dbReference>
<dbReference type="Proteomes" id="UP000234275">
    <property type="component" value="Unassembled WGS sequence"/>
</dbReference>
<name>A0A2I2G5S2_9EURO</name>
<dbReference type="AlphaFoldDB" id="A0A2I2G5S2"/>
<dbReference type="OrthoDB" id="2130169at2759"/>
<accession>A0A2I2G5S2</accession>